<evidence type="ECO:0000313" key="3">
    <source>
        <dbReference type="EMBL" id="KKA20290.1"/>
    </source>
</evidence>
<dbReference type="AlphaFoldDB" id="A0A0F4YQC5"/>
<reference evidence="3 4" key="1">
    <citation type="submission" date="2015-04" db="EMBL/GenBank/DDBJ databases">
        <authorList>
            <person name="Heijne W.H."/>
            <person name="Fedorova N.D."/>
            <person name="Nierman W.C."/>
            <person name="Vollebregt A.W."/>
            <person name="Zhao Z."/>
            <person name="Wu L."/>
            <person name="Kumar M."/>
            <person name="Stam H."/>
            <person name="van den Berg M.A."/>
            <person name="Pel H.J."/>
        </authorList>
    </citation>
    <scope>NUCLEOTIDE SEQUENCE [LARGE SCALE GENOMIC DNA]</scope>
    <source>
        <strain evidence="3 4">CBS 393.64</strain>
    </source>
</reference>
<dbReference type="EMBL" id="LASV01000274">
    <property type="protein sequence ID" value="KKA20290.1"/>
    <property type="molecule type" value="Genomic_DNA"/>
</dbReference>
<dbReference type="PANTHER" id="PTHR24321:SF8">
    <property type="entry name" value="ESTRADIOL 17-BETA-DEHYDROGENASE 8-RELATED"/>
    <property type="match status" value="1"/>
</dbReference>
<accession>A0A0F4YQC5</accession>
<keyword evidence="4" id="KW-1185">Reference proteome</keyword>
<organism evidence="3 4">
    <name type="scientific">Rasamsonia emersonii (strain ATCC 16479 / CBS 393.64 / IMI 116815)</name>
    <dbReference type="NCBI Taxonomy" id="1408163"/>
    <lineage>
        <taxon>Eukaryota</taxon>
        <taxon>Fungi</taxon>
        <taxon>Dikarya</taxon>
        <taxon>Ascomycota</taxon>
        <taxon>Pezizomycotina</taxon>
        <taxon>Eurotiomycetes</taxon>
        <taxon>Eurotiomycetidae</taxon>
        <taxon>Eurotiales</taxon>
        <taxon>Trichocomaceae</taxon>
        <taxon>Rasamsonia</taxon>
    </lineage>
</organism>
<dbReference type="InterPro" id="IPR002347">
    <property type="entry name" value="SDR_fam"/>
</dbReference>
<gene>
    <name evidence="3" type="ORF">T310_5689</name>
</gene>
<dbReference type="OrthoDB" id="10253736at2759"/>
<sequence>MLATSLPEQLEGCFKRARAHFGVVACCIALASLDLSVLPHIESICDMDIEQFRRTLRVNVEGAFLTARTWLRQIKAHAVPGVTKNVSLIIVGSESGHYGERSNPDYSAGKAAVQYGLLRSLKADVPRIFPDARVNAIAPGPVDTAQFRIECAQDPLQLWKDSQATSTSGKPVPQEAVAKGILFLASEALSGSIMGHVLDVDGGKVGKVMWLQDERK</sequence>
<dbReference type="CDD" id="cd05233">
    <property type="entry name" value="SDR_c"/>
    <property type="match status" value="1"/>
</dbReference>
<proteinExistence type="inferred from homology"/>
<evidence type="ECO:0000256" key="1">
    <source>
        <dbReference type="ARBA" id="ARBA00006484"/>
    </source>
</evidence>
<protein>
    <recommendedName>
        <fullName evidence="5">3-oxoacyl-[acyl-carrier-protein] reductase</fullName>
    </recommendedName>
</protein>
<keyword evidence="2" id="KW-0560">Oxidoreductase</keyword>
<dbReference type="Pfam" id="PF13561">
    <property type="entry name" value="adh_short_C2"/>
    <property type="match status" value="1"/>
</dbReference>
<dbReference type="Gene3D" id="3.40.50.720">
    <property type="entry name" value="NAD(P)-binding Rossmann-like Domain"/>
    <property type="match status" value="1"/>
</dbReference>
<name>A0A0F4YQC5_RASE3</name>
<dbReference type="InterPro" id="IPR036291">
    <property type="entry name" value="NAD(P)-bd_dom_sf"/>
</dbReference>
<dbReference type="GO" id="GO:0016491">
    <property type="term" value="F:oxidoreductase activity"/>
    <property type="evidence" value="ECO:0007669"/>
    <property type="project" value="UniProtKB-KW"/>
</dbReference>
<dbReference type="GeneID" id="25318029"/>
<evidence type="ECO:0000256" key="2">
    <source>
        <dbReference type="ARBA" id="ARBA00023002"/>
    </source>
</evidence>
<evidence type="ECO:0000313" key="4">
    <source>
        <dbReference type="Proteomes" id="UP000053958"/>
    </source>
</evidence>
<dbReference type="Proteomes" id="UP000053958">
    <property type="component" value="Unassembled WGS sequence"/>
</dbReference>
<dbReference type="PANTHER" id="PTHR24321">
    <property type="entry name" value="DEHYDROGENASES, SHORT CHAIN"/>
    <property type="match status" value="1"/>
</dbReference>
<dbReference type="STRING" id="1408163.A0A0F4YQC5"/>
<evidence type="ECO:0008006" key="5">
    <source>
        <dbReference type="Google" id="ProtNLM"/>
    </source>
</evidence>
<comment type="caution">
    <text evidence="3">The sequence shown here is derived from an EMBL/GenBank/DDBJ whole genome shotgun (WGS) entry which is preliminary data.</text>
</comment>
<comment type="similarity">
    <text evidence="1">Belongs to the short-chain dehydrogenases/reductases (SDR) family.</text>
</comment>
<dbReference type="RefSeq" id="XP_013326902.1">
    <property type="nucleotide sequence ID" value="XM_013471448.1"/>
</dbReference>
<dbReference type="SUPFAM" id="SSF51735">
    <property type="entry name" value="NAD(P)-binding Rossmann-fold domains"/>
    <property type="match status" value="1"/>
</dbReference>